<dbReference type="PANTHER" id="PTHR42879:SF2">
    <property type="entry name" value="3-OXOACYL-[ACYL-CARRIER-PROTEIN] REDUCTASE FABG"/>
    <property type="match status" value="1"/>
</dbReference>
<organism evidence="3 4">
    <name type="scientific">Shimazuella alba</name>
    <dbReference type="NCBI Taxonomy" id="2690964"/>
    <lineage>
        <taxon>Bacteria</taxon>
        <taxon>Bacillati</taxon>
        <taxon>Bacillota</taxon>
        <taxon>Bacilli</taxon>
        <taxon>Bacillales</taxon>
        <taxon>Thermoactinomycetaceae</taxon>
        <taxon>Shimazuella</taxon>
    </lineage>
</organism>
<accession>A0A6I4VS08</accession>
<dbReference type="InterPro" id="IPR036291">
    <property type="entry name" value="NAD(P)-bd_dom_sf"/>
</dbReference>
<dbReference type="EMBL" id="WUUL01000002">
    <property type="protein sequence ID" value="MXQ52696.1"/>
    <property type="molecule type" value="Genomic_DNA"/>
</dbReference>
<name>A0A6I4VS08_9BACL</name>
<evidence type="ECO:0000256" key="1">
    <source>
        <dbReference type="ARBA" id="ARBA00006484"/>
    </source>
</evidence>
<comment type="similarity">
    <text evidence="1">Belongs to the short-chain dehydrogenases/reductases (SDR) family.</text>
</comment>
<evidence type="ECO:0000256" key="2">
    <source>
        <dbReference type="ARBA" id="ARBA00023002"/>
    </source>
</evidence>
<dbReference type="PANTHER" id="PTHR42879">
    <property type="entry name" value="3-OXOACYL-(ACYL-CARRIER-PROTEIN) REDUCTASE"/>
    <property type="match status" value="1"/>
</dbReference>
<protein>
    <submittedName>
        <fullName evidence="3">SDR family oxidoreductase</fullName>
    </submittedName>
</protein>
<dbReference type="RefSeq" id="WP_160799826.1">
    <property type="nucleotide sequence ID" value="NZ_WUUL01000002.1"/>
</dbReference>
<dbReference type="PRINTS" id="PR00080">
    <property type="entry name" value="SDRFAMILY"/>
</dbReference>
<dbReference type="Proteomes" id="UP000430692">
    <property type="component" value="Unassembled WGS sequence"/>
</dbReference>
<dbReference type="InterPro" id="IPR002347">
    <property type="entry name" value="SDR_fam"/>
</dbReference>
<dbReference type="SUPFAM" id="SSF51735">
    <property type="entry name" value="NAD(P)-binding Rossmann-fold domains"/>
    <property type="match status" value="1"/>
</dbReference>
<evidence type="ECO:0000313" key="4">
    <source>
        <dbReference type="Proteomes" id="UP000430692"/>
    </source>
</evidence>
<dbReference type="PRINTS" id="PR00081">
    <property type="entry name" value="GDHRDH"/>
</dbReference>
<dbReference type="GO" id="GO:0016491">
    <property type="term" value="F:oxidoreductase activity"/>
    <property type="evidence" value="ECO:0007669"/>
    <property type="project" value="UniProtKB-KW"/>
</dbReference>
<proteinExistence type="inferred from homology"/>
<keyword evidence="2" id="KW-0560">Oxidoreductase</keyword>
<dbReference type="InterPro" id="IPR050259">
    <property type="entry name" value="SDR"/>
</dbReference>
<keyword evidence="4" id="KW-1185">Reference proteome</keyword>
<dbReference type="Gene3D" id="3.40.50.720">
    <property type="entry name" value="NAD(P)-binding Rossmann-like Domain"/>
    <property type="match status" value="1"/>
</dbReference>
<dbReference type="FunFam" id="3.40.50.720:FF:000173">
    <property type="entry name" value="3-oxoacyl-[acyl-carrier protein] reductase"/>
    <property type="match status" value="1"/>
</dbReference>
<evidence type="ECO:0000313" key="3">
    <source>
        <dbReference type="EMBL" id="MXQ52696.1"/>
    </source>
</evidence>
<reference evidence="3 4" key="1">
    <citation type="submission" date="2019-12" db="EMBL/GenBank/DDBJ databases">
        <title>Whole-genome analyses of novel actinobacteria.</title>
        <authorList>
            <person name="Sahin N."/>
            <person name="Saygin H."/>
        </authorList>
    </citation>
    <scope>NUCLEOTIDE SEQUENCE [LARGE SCALE GENOMIC DNA]</scope>
    <source>
        <strain evidence="3 4">KC615</strain>
    </source>
</reference>
<sequence>MTQPKVALITGAGRGIGAATAIELAKMNIRVAVNYLSNHDSAEKVIQTIRTNGGEAIKLQADVCNAEQVAQMTEDIVKQWGKIDILVSNANIPFVIKPFLEISWTEFSQKLNGEIQAEYLLSQSVLPIMKENHYGRIVYVASGAAKTAVPNFITHGTAKAALVQFARYIAVEFGKYDITANIISPALTETDASRGQVEILKEQYATSTPLNRIGQPDDIAKAISMFVSEQSQFITGSYIPVDGGKSMV</sequence>
<comment type="caution">
    <text evidence="3">The sequence shown here is derived from an EMBL/GenBank/DDBJ whole genome shotgun (WGS) entry which is preliminary data.</text>
</comment>
<dbReference type="Pfam" id="PF13561">
    <property type="entry name" value="adh_short_C2"/>
    <property type="match status" value="1"/>
</dbReference>
<dbReference type="AlphaFoldDB" id="A0A6I4VS08"/>
<gene>
    <name evidence="3" type="ORF">GSM42_02865</name>
</gene>